<keyword evidence="2" id="KW-0808">Transferase</keyword>
<protein>
    <submittedName>
        <fullName evidence="5">PfkB domain-containing protein</fullName>
    </submittedName>
</protein>
<dbReference type="InterPro" id="IPR011611">
    <property type="entry name" value="PfkB_dom"/>
</dbReference>
<dbReference type="PANTHER" id="PTHR43320">
    <property type="entry name" value="SUGAR KINASE"/>
    <property type="match status" value="1"/>
</dbReference>
<comment type="similarity">
    <text evidence="1">Belongs to the carbohydrate kinase PfkB family.</text>
</comment>
<evidence type="ECO:0000256" key="1">
    <source>
        <dbReference type="ARBA" id="ARBA00010688"/>
    </source>
</evidence>
<proteinExistence type="inferred from homology"/>
<dbReference type="EMBL" id="KF901086">
    <property type="protein sequence ID" value="AIF17564.1"/>
    <property type="molecule type" value="Genomic_DNA"/>
</dbReference>
<dbReference type="Gene3D" id="3.40.1190.20">
    <property type="match status" value="1"/>
</dbReference>
<dbReference type="SUPFAM" id="SSF53613">
    <property type="entry name" value="Ribokinase-like"/>
    <property type="match status" value="1"/>
</dbReference>
<evidence type="ECO:0000256" key="3">
    <source>
        <dbReference type="ARBA" id="ARBA00022777"/>
    </source>
</evidence>
<keyword evidence="3" id="KW-0418">Kinase</keyword>
<dbReference type="PANTHER" id="PTHR43320:SF3">
    <property type="entry name" value="CARBOHYDRATE KINASE PFKB DOMAIN-CONTAINING PROTEIN"/>
    <property type="match status" value="1"/>
</dbReference>
<dbReference type="InterPro" id="IPR029056">
    <property type="entry name" value="Ribokinase-like"/>
</dbReference>
<dbReference type="InterPro" id="IPR052700">
    <property type="entry name" value="Carb_kinase_PfkB-like"/>
</dbReference>
<organism evidence="5">
    <name type="scientific">uncultured marine thaumarchaeote KM3_78_A04</name>
    <dbReference type="NCBI Taxonomy" id="1456289"/>
    <lineage>
        <taxon>Archaea</taxon>
        <taxon>Nitrososphaerota</taxon>
        <taxon>environmental samples</taxon>
    </lineage>
</organism>
<reference evidence="5" key="1">
    <citation type="journal article" date="2014" name="Genome Biol. Evol.">
        <title>Pangenome evidence for extensive interdomain horizontal transfer affecting lineage core and shell genes in uncultured planktonic thaumarchaeota and euryarchaeota.</title>
        <authorList>
            <person name="Deschamps P."/>
            <person name="Zivanovic Y."/>
            <person name="Moreira D."/>
            <person name="Rodriguez-Valera F."/>
            <person name="Lopez-Garcia P."/>
        </authorList>
    </citation>
    <scope>NUCLEOTIDE SEQUENCE</scope>
</reference>
<feature type="domain" description="Carbohydrate kinase PfkB" evidence="4">
    <location>
        <begin position="13"/>
        <end position="290"/>
    </location>
</feature>
<dbReference type="GO" id="GO:0016301">
    <property type="term" value="F:kinase activity"/>
    <property type="evidence" value="ECO:0007669"/>
    <property type="project" value="UniProtKB-KW"/>
</dbReference>
<accession>A0A075HNW1</accession>
<dbReference type="Pfam" id="PF00294">
    <property type="entry name" value="PfkB"/>
    <property type="match status" value="1"/>
</dbReference>
<dbReference type="AlphaFoldDB" id="A0A075HNW1"/>
<sequence length="310" mass="32939">MSAAGRKDHIDLVCFGMLCQGYLLVVESPPVRNGGTLIREVREYFGDDAAIIAMLVHGWSVSSGLVGTAVGNDDSGRKIARWIEEAGIPAQVRFSKGISTEFEVCVSDPGGARTYFWQRSPRVLDTLRTADLSMLRGAKMLYVDWYDGEYILPPIRQARAQGATVYLNLESRYQDAALLNRLAPLSGICQVSMDEPEAAGGVDEVVNLVLAAGSETVAVTMGRDGCVVARGKERVRVPAPAVEVVDTTGAGAAFSAGFIYSHLQGWPLEACARLATATASLKCGKIGLSSVDLSDANSLAANLTARLLPG</sequence>
<name>A0A075HNW1_9ARCH</name>
<evidence type="ECO:0000259" key="4">
    <source>
        <dbReference type="Pfam" id="PF00294"/>
    </source>
</evidence>
<evidence type="ECO:0000256" key="2">
    <source>
        <dbReference type="ARBA" id="ARBA00022679"/>
    </source>
</evidence>
<evidence type="ECO:0000313" key="5">
    <source>
        <dbReference type="EMBL" id="AIF17564.1"/>
    </source>
</evidence>